<dbReference type="GO" id="GO:0030395">
    <property type="term" value="F:lactose binding"/>
    <property type="evidence" value="ECO:0007669"/>
    <property type="project" value="TreeGrafter"/>
</dbReference>
<evidence type="ECO:0000313" key="11">
    <source>
        <dbReference type="Proteomes" id="UP000264002"/>
    </source>
</evidence>
<feature type="transmembrane region" description="Helical" evidence="8">
    <location>
        <begin position="195"/>
        <end position="213"/>
    </location>
</feature>
<accession>A0A372MHR1</accession>
<evidence type="ECO:0000256" key="7">
    <source>
        <dbReference type="ARBA" id="ARBA00023136"/>
    </source>
</evidence>
<evidence type="ECO:0000259" key="9">
    <source>
        <dbReference type="PROSITE" id="PS50850"/>
    </source>
</evidence>
<dbReference type="AlphaFoldDB" id="A0A372MHR1"/>
<keyword evidence="11" id="KW-1185">Reference proteome</keyword>
<keyword evidence="7 8" id="KW-0472">Membrane</keyword>
<dbReference type="GO" id="GO:0015528">
    <property type="term" value="F:lactose:proton symporter activity"/>
    <property type="evidence" value="ECO:0007669"/>
    <property type="project" value="TreeGrafter"/>
</dbReference>
<dbReference type="InterPro" id="IPR020846">
    <property type="entry name" value="MFS_dom"/>
</dbReference>
<dbReference type="Gene3D" id="1.20.1250.20">
    <property type="entry name" value="MFS general substrate transporter like domains"/>
    <property type="match status" value="2"/>
</dbReference>
<dbReference type="PANTHER" id="PTHR23522">
    <property type="entry name" value="BLL5896 PROTEIN"/>
    <property type="match status" value="1"/>
</dbReference>
<dbReference type="GO" id="GO:0005886">
    <property type="term" value="C:plasma membrane"/>
    <property type="evidence" value="ECO:0007669"/>
    <property type="project" value="UniProtKB-SubCell"/>
</dbReference>
<organism evidence="10 11">
    <name type="scientific">Sphaerochaeta halotolerans</name>
    <dbReference type="NCBI Taxonomy" id="2293840"/>
    <lineage>
        <taxon>Bacteria</taxon>
        <taxon>Pseudomonadati</taxon>
        <taxon>Spirochaetota</taxon>
        <taxon>Spirochaetia</taxon>
        <taxon>Spirochaetales</taxon>
        <taxon>Sphaerochaetaceae</taxon>
        <taxon>Sphaerochaeta</taxon>
    </lineage>
</organism>
<evidence type="ECO:0000256" key="5">
    <source>
        <dbReference type="ARBA" id="ARBA00022692"/>
    </source>
</evidence>
<feature type="transmembrane region" description="Helical" evidence="8">
    <location>
        <begin position="360"/>
        <end position="378"/>
    </location>
</feature>
<name>A0A372MHR1_9SPIR</name>
<evidence type="ECO:0000256" key="2">
    <source>
        <dbReference type="ARBA" id="ARBA00022448"/>
    </source>
</evidence>
<feature type="transmembrane region" description="Helical" evidence="8">
    <location>
        <begin position="125"/>
        <end position="144"/>
    </location>
</feature>
<evidence type="ECO:0000256" key="1">
    <source>
        <dbReference type="ARBA" id="ARBA00004429"/>
    </source>
</evidence>
<keyword evidence="2" id="KW-0813">Transport</keyword>
<evidence type="ECO:0000256" key="6">
    <source>
        <dbReference type="ARBA" id="ARBA00022989"/>
    </source>
</evidence>
<evidence type="ECO:0000313" key="10">
    <source>
        <dbReference type="EMBL" id="RFU95274.1"/>
    </source>
</evidence>
<feature type="transmembrane region" description="Helical" evidence="8">
    <location>
        <begin position="290"/>
        <end position="313"/>
    </location>
</feature>
<keyword evidence="4" id="KW-0997">Cell inner membrane</keyword>
<feature type="transmembrane region" description="Helical" evidence="8">
    <location>
        <begin position="156"/>
        <end position="174"/>
    </location>
</feature>
<keyword evidence="6 8" id="KW-1133">Transmembrane helix</keyword>
<feature type="transmembrane region" description="Helical" evidence="8">
    <location>
        <begin position="233"/>
        <end position="254"/>
    </location>
</feature>
<dbReference type="PROSITE" id="PS50850">
    <property type="entry name" value="MFS"/>
    <property type="match status" value="1"/>
</dbReference>
<evidence type="ECO:0000256" key="4">
    <source>
        <dbReference type="ARBA" id="ARBA00022519"/>
    </source>
</evidence>
<keyword evidence="3" id="KW-1003">Cell membrane</keyword>
<feature type="transmembrane region" description="Helical" evidence="8">
    <location>
        <begin position="266"/>
        <end position="284"/>
    </location>
</feature>
<dbReference type="PANTHER" id="PTHR23522:SF10">
    <property type="entry name" value="3-PHENYLPROPIONIC ACID TRANSPORTER-RELATED"/>
    <property type="match status" value="1"/>
</dbReference>
<keyword evidence="5 8" id="KW-0812">Transmembrane</keyword>
<evidence type="ECO:0000256" key="8">
    <source>
        <dbReference type="SAM" id="Phobius"/>
    </source>
</evidence>
<feature type="transmembrane region" description="Helical" evidence="8">
    <location>
        <begin position="67"/>
        <end position="86"/>
    </location>
</feature>
<feature type="transmembrane region" description="Helical" evidence="8">
    <location>
        <begin position="36"/>
        <end position="55"/>
    </location>
</feature>
<sequence>MVSLYTSFFFVFAIMAVFNPYLQVMIRNLGYSHDMVGLLLAVFETAGIVGPLLIARHVDNRGSSKNTILFCTGMSALGVTLLMVSTSIWMTMFALTILAFFLRSLIPIIDSYANNRLHGDAQKYAVLRSGGTIGFVLFSLLLAVTHRPDLTSNSNIGFHVLGTFLLFMFPVLAWKKEPKRPKIPHDDSTQAEGKWYDLAFIVGLVIIGLNRMSMSSIASFFSLYLVEELGINAISLMNAIASGSEFGALILAGYLLQRKKVLPVQLLMISSGAMVVRLLIYAMVPTFGGVLVAQFLHSLCYGFFHPAAIFLVARRVRRSHRTLGMSMYVSLGIGLPTVLGSSLGGLIVEQFGYRALFMDYSLFALASVVVGLASYKLMTSKTLETI</sequence>
<dbReference type="Pfam" id="PF12832">
    <property type="entry name" value="MFS_1_like"/>
    <property type="match status" value="1"/>
</dbReference>
<feature type="transmembrane region" description="Helical" evidence="8">
    <location>
        <begin position="7"/>
        <end position="24"/>
    </location>
</feature>
<feature type="transmembrane region" description="Helical" evidence="8">
    <location>
        <begin position="92"/>
        <end position="113"/>
    </location>
</feature>
<dbReference type="InterPro" id="IPR036259">
    <property type="entry name" value="MFS_trans_sf"/>
</dbReference>
<dbReference type="Proteomes" id="UP000264002">
    <property type="component" value="Unassembled WGS sequence"/>
</dbReference>
<proteinExistence type="predicted"/>
<comment type="caution">
    <text evidence="10">The sequence shown here is derived from an EMBL/GenBank/DDBJ whole genome shotgun (WGS) entry which is preliminary data.</text>
</comment>
<reference evidence="10 11" key="2">
    <citation type="submission" date="2018-09" db="EMBL/GenBank/DDBJ databases">
        <title>Genome of Sphaerochaeta halotolerans strain 4-11.</title>
        <authorList>
            <person name="Nazina T.N."/>
            <person name="Sokolova D.S."/>
        </authorList>
    </citation>
    <scope>NUCLEOTIDE SEQUENCE [LARGE SCALE GENOMIC DNA]</scope>
    <source>
        <strain evidence="10 11">4-11</strain>
    </source>
</reference>
<evidence type="ECO:0000256" key="3">
    <source>
        <dbReference type="ARBA" id="ARBA00022475"/>
    </source>
</evidence>
<gene>
    <name evidence="10" type="ORF">DYP60_04445</name>
</gene>
<dbReference type="SUPFAM" id="SSF103473">
    <property type="entry name" value="MFS general substrate transporter"/>
    <property type="match status" value="1"/>
</dbReference>
<comment type="subcellular location">
    <subcellularLocation>
        <location evidence="1">Cell inner membrane</location>
        <topology evidence="1">Multi-pass membrane protein</topology>
    </subcellularLocation>
</comment>
<feature type="domain" description="Major facilitator superfamily (MFS) profile" evidence="9">
    <location>
        <begin position="196"/>
        <end position="386"/>
    </location>
</feature>
<dbReference type="EMBL" id="QUWK01000004">
    <property type="protein sequence ID" value="RFU95274.1"/>
    <property type="molecule type" value="Genomic_DNA"/>
</dbReference>
<protein>
    <submittedName>
        <fullName evidence="10">MFS transporter</fullName>
    </submittedName>
</protein>
<reference evidence="11" key="1">
    <citation type="submission" date="2018-08" db="EMBL/GenBank/DDBJ databases">
        <authorList>
            <person name="Grouzdev D.S."/>
            <person name="Krutkina M.S."/>
        </authorList>
    </citation>
    <scope>NUCLEOTIDE SEQUENCE [LARGE SCALE GENOMIC DNA]</scope>
    <source>
        <strain evidence="11">4-11</strain>
    </source>
</reference>
<dbReference type="InterPro" id="IPR024989">
    <property type="entry name" value="MFS_assoc_dom"/>
</dbReference>
<feature type="transmembrane region" description="Helical" evidence="8">
    <location>
        <begin position="325"/>
        <end position="348"/>
    </location>
</feature>
<dbReference type="RefSeq" id="WP_117329684.1">
    <property type="nucleotide sequence ID" value="NZ_QUWK01000004.1"/>
</dbReference>